<dbReference type="EMBL" id="CAACVJ010000085">
    <property type="protein sequence ID" value="VEP12976.1"/>
    <property type="molecule type" value="Genomic_DNA"/>
</dbReference>
<dbReference type="Pfam" id="PF13508">
    <property type="entry name" value="Acetyltransf_7"/>
    <property type="match status" value="1"/>
</dbReference>
<accession>A0A563VND5</accession>
<evidence type="ECO:0000259" key="1">
    <source>
        <dbReference type="PROSITE" id="PS51186"/>
    </source>
</evidence>
<dbReference type="OrthoDB" id="9783470at2"/>
<gene>
    <name evidence="2" type="ORF">H1P_1750001</name>
</gene>
<dbReference type="AlphaFoldDB" id="A0A563VND5"/>
<dbReference type="InterPro" id="IPR000182">
    <property type="entry name" value="GNAT_dom"/>
</dbReference>
<evidence type="ECO:0000313" key="3">
    <source>
        <dbReference type="Proteomes" id="UP000320055"/>
    </source>
</evidence>
<proteinExistence type="predicted"/>
<keyword evidence="3" id="KW-1185">Reference proteome</keyword>
<dbReference type="GO" id="GO:0016747">
    <property type="term" value="F:acyltransferase activity, transferring groups other than amino-acyl groups"/>
    <property type="evidence" value="ECO:0007669"/>
    <property type="project" value="InterPro"/>
</dbReference>
<dbReference type="SUPFAM" id="SSF55729">
    <property type="entry name" value="Acyl-CoA N-acyltransferases (Nat)"/>
    <property type="match status" value="1"/>
</dbReference>
<dbReference type="RefSeq" id="WP_144871165.1">
    <property type="nucleotide sequence ID" value="NZ_LR213926.1"/>
</dbReference>
<reference evidence="2 3" key="1">
    <citation type="submission" date="2019-01" db="EMBL/GenBank/DDBJ databases">
        <authorList>
            <person name="Brito A."/>
        </authorList>
    </citation>
    <scope>NUCLEOTIDE SEQUENCE [LARGE SCALE GENOMIC DNA]</scope>
    <source>
        <strain evidence="2">1</strain>
    </source>
</reference>
<protein>
    <recommendedName>
        <fullName evidence="1">N-acetyltransferase domain-containing protein</fullName>
    </recommendedName>
</protein>
<dbReference type="InterPro" id="IPR016181">
    <property type="entry name" value="Acyl_CoA_acyltransferase"/>
</dbReference>
<dbReference type="Gene3D" id="3.40.630.30">
    <property type="match status" value="1"/>
</dbReference>
<name>A0A563VND5_9CYAN</name>
<feature type="domain" description="N-acetyltransferase" evidence="1">
    <location>
        <begin position="11"/>
        <end position="163"/>
    </location>
</feature>
<organism evidence="2 3">
    <name type="scientific">Hyella patelloides LEGE 07179</name>
    <dbReference type="NCBI Taxonomy" id="945734"/>
    <lineage>
        <taxon>Bacteria</taxon>
        <taxon>Bacillati</taxon>
        <taxon>Cyanobacteriota</taxon>
        <taxon>Cyanophyceae</taxon>
        <taxon>Pleurocapsales</taxon>
        <taxon>Hyellaceae</taxon>
        <taxon>Hyella</taxon>
    </lineage>
</organism>
<dbReference type="Proteomes" id="UP000320055">
    <property type="component" value="Unassembled WGS sequence"/>
</dbReference>
<sequence length="163" mass="19128">MNHEINIMDVGQIKLLDPSFQKSKICESILRALPQWFGIEKALLHYLKEIENNPTLFALVEHEYVGFLSFKQHNQYAAELYVMGVRFEAQRQGIGRALVRYTESILRQQKLEYWQVKTLAASHPDPFYAQTRAFYLAMGFRPLEELTQLWGQDNPCLLMVKYL</sequence>
<dbReference type="PROSITE" id="PS51186">
    <property type="entry name" value="GNAT"/>
    <property type="match status" value="1"/>
</dbReference>
<dbReference type="CDD" id="cd04301">
    <property type="entry name" value="NAT_SF"/>
    <property type="match status" value="1"/>
</dbReference>
<evidence type="ECO:0000313" key="2">
    <source>
        <dbReference type="EMBL" id="VEP12976.1"/>
    </source>
</evidence>